<keyword evidence="2" id="KW-1185">Reference proteome</keyword>
<organism evidence="1 2">
    <name type="scientific">Stecheria intestinalis</name>
    <dbReference type="NCBI Taxonomy" id="2606630"/>
    <lineage>
        <taxon>Bacteria</taxon>
        <taxon>Bacillati</taxon>
        <taxon>Bacillota</taxon>
        <taxon>Erysipelotrichia</taxon>
        <taxon>Erysipelotrichales</taxon>
        <taxon>Erysipelotrichaceae</taxon>
        <taxon>Stecheria</taxon>
    </lineage>
</organism>
<sequence length="185" mass="20573">MKKILLYGLSEKENHTARNMAQSAGVPAYVIGDEVLDEKVGDVLKIQEDLNPIHEQIEEEFLLADGFQVSDFLGLLKNERTAQALQNVIKVIVSEENLDWTVRALFSRAGQQAVINRKAAVLQGMIQACNGLDVSGMDAQAQMLLKERLRKSVLLLRSGNYDADKLDQAAKELSESLKGSRRLYS</sequence>
<accession>A0A7X2TH39</accession>
<gene>
    <name evidence="1" type="ORF">FYJ51_13165</name>
</gene>
<dbReference type="Proteomes" id="UP000461880">
    <property type="component" value="Unassembled WGS sequence"/>
</dbReference>
<evidence type="ECO:0000313" key="2">
    <source>
        <dbReference type="Proteomes" id="UP000461880"/>
    </source>
</evidence>
<reference evidence="1 2" key="1">
    <citation type="submission" date="2019-08" db="EMBL/GenBank/DDBJ databases">
        <title>In-depth cultivation of the pig gut microbiome towards novel bacterial diversity and tailored functional studies.</title>
        <authorList>
            <person name="Wylensek D."/>
            <person name="Hitch T.C.A."/>
            <person name="Clavel T."/>
        </authorList>
    </citation>
    <scope>NUCLEOTIDE SEQUENCE [LARGE SCALE GENOMIC DNA]</scope>
    <source>
        <strain evidence="1 2">Oil+RF-744-GAM-WT-6</strain>
    </source>
</reference>
<dbReference type="RefSeq" id="WP_154506005.1">
    <property type="nucleotide sequence ID" value="NZ_VUMN01000059.1"/>
</dbReference>
<proteinExistence type="predicted"/>
<comment type="caution">
    <text evidence="1">The sequence shown here is derived from an EMBL/GenBank/DDBJ whole genome shotgun (WGS) entry which is preliminary data.</text>
</comment>
<dbReference type="AlphaFoldDB" id="A0A7X2TH39"/>
<protein>
    <submittedName>
        <fullName evidence="1">Uncharacterized protein</fullName>
    </submittedName>
</protein>
<dbReference type="EMBL" id="VUMN01000059">
    <property type="protein sequence ID" value="MSS59840.1"/>
    <property type="molecule type" value="Genomic_DNA"/>
</dbReference>
<name>A0A7X2TH39_9FIRM</name>
<evidence type="ECO:0000313" key="1">
    <source>
        <dbReference type="EMBL" id="MSS59840.1"/>
    </source>
</evidence>